<dbReference type="PANTHER" id="PTHR43798:SF33">
    <property type="entry name" value="HYDROLASE, PUTATIVE (AFU_ORTHOLOGUE AFUA_2G14860)-RELATED"/>
    <property type="match status" value="1"/>
</dbReference>
<reference evidence="2 3" key="1">
    <citation type="submission" date="2019-03" db="EMBL/GenBank/DDBJ databases">
        <title>Genomics of glacier-inhabiting Cryobacterium strains.</title>
        <authorList>
            <person name="Liu Q."/>
            <person name="Xin Y.-H."/>
        </authorList>
    </citation>
    <scope>NUCLEOTIDE SEQUENCE [LARGE SCALE GENOMIC DNA]</scope>
    <source>
        <strain evidence="2 3">MDT1-3</strain>
    </source>
</reference>
<dbReference type="GO" id="GO:0016787">
    <property type="term" value="F:hydrolase activity"/>
    <property type="evidence" value="ECO:0007669"/>
    <property type="project" value="UniProtKB-KW"/>
</dbReference>
<dbReference type="Pfam" id="PF12697">
    <property type="entry name" value="Abhydrolase_6"/>
    <property type="match status" value="1"/>
</dbReference>
<name>A0A4R8WIA6_9MICO</name>
<dbReference type="PRINTS" id="PR00412">
    <property type="entry name" value="EPOXHYDRLASE"/>
</dbReference>
<comment type="caution">
    <text evidence="2">The sequence shown here is derived from an EMBL/GenBank/DDBJ whole genome shotgun (WGS) entry which is preliminary data.</text>
</comment>
<sequence length="356" mass="37463">MTILMARPARTSAVLPDGADAPAEAWPAARPSTEQYCPFPLSSDPRRFGLTTSTMRLRGGTIVVRHGRRTAGDTATILLHGAAGSWTTWTPMLQAARCAAGPGFTDLIIPDLPGWGDSTLETDTGAPTIEATATLVAEIAEALGYRRWQVLGHSMGGFIALELAASFAAETTSVGLISATTYSVIDSVRHPVSRVGILPAYTALLGVMLVLARFGRAGTSLVRALDRLTVLRALTAPLFARVAAVQPSVISALATEVRPGRFAAASALAGRYDADSAWSRIRCPVRSTRGDSDVFVAEADTARLSRVIPDFTPHTLPGTGHFGHVERPGETLRLLGPVPTPAPIPLSTVANATTLR</sequence>
<proteinExistence type="predicted"/>
<accession>A0A4R8WIA6</accession>
<keyword evidence="2" id="KW-0378">Hydrolase</keyword>
<dbReference type="PANTHER" id="PTHR43798">
    <property type="entry name" value="MONOACYLGLYCEROL LIPASE"/>
    <property type="match status" value="1"/>
</dbReference>
<protein>
    <submittedName>
        <fullName evidence="2">Alpha/beta hydrolase</fullName>
    </submittedName>
</protein>
<dbReference type="AlphaFoldDB" id="A0A4R8WIA6"/>
<evidence type="ECO:0000313" key="3">
    <source>
        <dbReference type="Proteomes" id="UP000298412"/>
    </source>
</evidence>
<feature type="domain" description="AB hydrolase-1" evidence="1">
    <location>
        <begin position="77"/>
        <end position="332"/>
    </location>
</feature>
<dbReference type="GO" id="GO:0016020">
    <property type="term" value="C:membrane"/>
    <property type="evidence" value="ECO:0007669"/>
    <property type="project" value="TreeGrafter"/>
</dbReference>
<dbReference type="Gene3D" id="3.40.50.1820">
    <property type="entry name" value="alpha/beta hydrolase"/>
    <property type="match status" value="1"/>
</dbReference>
<dbReference type="InterPro" id="IPR000639">
    <property type="entry name" value="Epox_hydrolase-like"/>
</dbReference>
<dbReference type="EMBL" id="SOFP01000079">
    <property type="protein sequence ID" value="TFC09849.1"/>
    <property type="molecule type" value="Genomic_DNA"/>
</dbReference>
<dbReference type="Proteomes" id="UP000298412">
    <property type="component" value="Unassembled WGS sequence"/>
</dbReference>
<dbReference type="InterPro" id="IPR050266">
    <property type="entry name" value="AB_hydrolase_sf"/>
</dbReference>
<dbReference type="OrthoDB" id="27092at2"/>
<keyword evidence="3" id="KW-1185">Reference proteome</keyword>
<dbReference type="SUPFAM" id="SSF53474">
    <property type="entry name" value="alpha/beta-Hydrolases"/>
    <property type="match status" value="1"/>
</dbReference>
<evidence type="ECO:0000313" key="2">
    <source>
        <dbReference type="EMBL" id="TFC09849.1"/>
    </source>
</evidence>
<organism evidence="2 3">
    <name type="scientific">Cryobacterium algoritolerans</name>
    <dbReference type="NCBI Taxonomy" id="1259184"/>
    <lineage>
        <taxon>Bacteria</taxon>
        <taxon>Bacillati</taxon>
        <taxon>Actinomycetota</taxon>
        <taxon>Actinomycetes</taxon>
        <taxon>Micrococcales</taxon>
        <taxon>Microbacteriaceae</taxon>
        <taxon>Cryobacterium</taxon>
    </lineage>
</organism>
<dbReference type="InterPro" id="IPR000073">
    <property type="entry name" value="AB_hydrolase_1"/>
</dbReference>
<dbReference type="InterPro" id="IPR029058">
    <property type="entry name" value="AB_hydrolase_fold"/>
</dbReference>
<gene>
    <name evidence="2" type="ORF">E3O19_15965</name>
</gene>
<evidence type="ECO:0000259" key="1">
    <source>
        <dbReference type="Pfam" id="PF12697"/>
    </source>
</evidence>